<proteinExistence type="predicted"/>
<dbReference type="Proteomes" id="UP000324222">
    <property type="component" value="Unassembled WGS sequence"/>
</dbReference>
<sequence>MFDNGMWNYDAELHDALSPCVLKGSKLPALYLMIITDFNFTARSNYLISLITRSLFISQNSTKARLFREESAKGRKEKSKRN</sequence>
<name>A0A5B7CEH2_PORTR</name>
<organism evidence="1 2">
    <name type="scientific">Portunus trituberculatus</name>
    <name type="common">Swimming crab</name>
    <name type="synonym">Neptunus trituberculatus</name>
    <dbReference type="NCBI Taxonomy" id="210409"/>
    <lineage>
        <taxon>Eukaryota</taxon>
        <taxon>Metazoa</taxon>
        <taxon>Ecdysozoa</taxon>
        <taxon>Arthropoda</taxon>
        <taxon>Crustacea</taxon>
        <taxon>Multicrustacea</taxon>
        <taxon>Malacostraca</taxon>
        <taxon>Eumalacostraca</taxon>
        <taxon>Eucarida</taxon>
        <taxon>Decapoda</taxon>
        <taxon>Pleocyemata</taxon>
        <taxon>Brachyura</taxon>
        <taxon>Eubrachyura</taxon>
        <taxon>Portunoidea</taxon>
        <taxon>Portunidae</taxon>
        <taxon>Portuninae</taxon>
        <taxon>Portunus</taxon>
    </lineage>
</organism>
<dbReference type="AlphaFoldDB" id="A0A5B7CEH2"/>
<evidence type="ECO:0000313" key="2">
    <source>
        <dbReference type="Proteomes" id="UP000324222"/>
    </source>
</evidence>
<reference evidence="1 2" key="1">
    <citation type="submission" date="2019-05" db="EMBL/GenBank/DDBJ databases">
        <title>Another draft genome of Portunus trituberculatus and its Hox gene families provides insights of decapod evolution.</title>
        <authorList>
            <person name="Jeong J.-H."/>
            <person name="Song I."/>
            <person name="Kim S."/>
            <person name="Choi T."/>
            <person name="Kim D."/>
            <person name="Ryu S."/>
            <person name="Kim W."/>
        </authorList>
    </citation>
    <scope>NUCLEOTIDE SEQUENCE [LARGE SCALE GENOMIC DNA]</scope>
    <source>
        <tissue evidence="1">Muscle</tissue>
    </source>
</reference>
<accession>A0A5B7CEH2</accession>
<comment type="caution">
    <text evidence="1">The sequence shown here is derived from an EMBL/GenBank/DDBJ whole genome shotgun (WGS) entry which is preliminary data.</text>
</comment>
<gene>
    <name evidence="1" type="ORF">E2C01_000581</name>
</gene>
<dbReference type="EMBL" id="VSRR010000014">
    <property type="protein sequence ID" value="MPC08012.1"/>
    <property type="molecule type" value="Genomic_DNA"/>
</dbReference>
<keyword evidence="2" id="KW-1185">Reference proteome</keyword>
<protein>
    <submittedName>
        <fullName evidence="1">Uncharacterized protein</fullName>
    </submittedName>
</protein>
<evidence type="ECO:0000313" key="1">
    <source>
        <dbReference type="EMBL" id="MPC08012.1"/>
    </source>
</evidence>